<dbReference type="Proteomes" id="UP000001067">
    <property type="component" value="Unassembled WGS sequence"/>
</dbReference>
<evidence type="ECO:0000313" key="3">
    <source>
        <dbReference type="Proteomes" id="UP000001067"/>
    </source>
</evidence>
<evidence type="ECO:0000313" key="2">
    <source>
        <dbReference type="EMBL" id="EFQ85440.1"/>
    </source>
</evidence>
<dbReference type="EMBL" id="GL537877">
    <property type="protein sequence ID" value="EFQ85440.1"/>
    <property type="molecule type" value="Genomic_DNA"/>
</dbReference>
<accession>E3S9A9</accession>
<dbReference type="KEGG" id="pte:PTT_19606"/>
<reference evidence="2 3" key="1">
    <citation type="journal article" date="2010" name="Genome Biol.">
        <title>A first genome assembly of the barley fungal pathogen Pyrenophora teres f. teres.</title>
        <authorList>
            <person name="Ellwood S.R."/>
            <person name="Liu Z."/>
            <person name="Syme R.A."/>
            <person name="Lai Z."/>
            <person name="Hane J.K."/>
            <person name="Keiper F."/>
            <person name="Moffat C.S."/>
            <person name="Oliver R.P."/>
            <person name="Friesen T.L."/>
        </authorList>
    </citation>
    <scope>NUCLEOTIDE SEQUENCE [LARGE SCALE GENOMIC DNA]</scope>
    <source>
        <strain evidence="2 3">0-1</strain>
    </source>
</reference>
<gene>
    <name evidence="2" type="ORF">PTT_19606</name>
</gene>
<feature type="domain" description="Heterokaryon incompatibility" evidence="1">
    <location>
        <begin position="2"/>
        <end position="75"/>
    </location>
</feature>
<dbReference type="STRING" id="861557.E3S9A9"/>
<keyword evidence="3" id="KW-1185">Reference proteome</keyword>
<dbReference type="Pfam" id="PF06985">
    <property type="entry name" value="HET"/>
    <property type="match status" value="1"/>
</dbReference>
<dbReference type="OrthoDB" id="20872at2759"/>
<dbReference type="HOGENOM" id="CLU_2307473_0_0_1"/>
<organism evidence="3">
    <name type="scientific">Pyrenophora teres f. teres (strain 0-1)</name>
    <name type="common">Barley net blotch fungus</name>
    <name type="synonym">Drechslera teres f. teres</name>
    <dbReference type="NCBI Taxonomy" id="861557"/>
    <lineage>
        <taxon>Eukaryota</taxon>
        <taxon>Fungi</taxon>
        <taxon>Dikarya</taxon>
        <taxon>Ascomycota</taxon>
        <taxon>Pezizomycotina</taxon>
        <taxon>Dothideomycetes</taxon>
        <taxon>Pleosporomycetidae</taxon>
        <taxon>Pleosporales</taxon>
        <taxon>Pleosporineae</taxon>
        <taxon>Pleosporaceae</taxon>
        <taxon>Pyrenophora</taxon>
    </lineage>
</organism>
<protein>
    <recommendedName>
        <fullName evidence="1">Heterokaryon incompatibility domain-containing protein</fullName>
    </recommendedName>
</protein>
<dbReference type="PANTHER" id="PTHR10622">
    <property type="entry name" value="HET DOMAIN-CONTAINING PROTEIN"/>
    <property type="match status" value="1"/>
</dbReference>
<proteinExistence type="predicted"/>
<sequence>MLLSYTWGGGEVTFDGIEKFHAKYMTGYSKIVQQFAKALRAGFEWTWINMCCIDKRSSAELSEAIYSVYKWYWDAGIPDTAEARTKATPEAIAIRYSMLV</sequence>
<name>E3S9A9_PYRTT</name>
<evidence type="ECO:0000259" key="1">
    <source>
        <dbReference type="Pfam" id="PF06985"/>
    </source>
</evidence>
<dbReference type="AlphaFoldDB" id="E3S9A9"/>
<dbReference type="InterPro" id="IPR010730">
    <property type="entry name" value="HET"/>
</dbReference>
<dbReference type="PANTHER" id="PTHR10622:SF10">
    <property type="entry name" value="HET DOMAIN-CONTAINING PROTEIN"/>
    <property type="match status" value="1"/>
</dbReference>